<evidence type="ECO:0000256" key="4">
    <source>
        <dbReference type="ARBA" id="ARBA00021923"/>
    </source>
</evidence>
<keyword evidence="7 13" id="KW-0456">Lyase</keyword>
<dbReference type="CDD" id="cd04725">
    <property type="entry name" value="OMP_decarboxylase_like"/>
    <property type="match status" value="1"/>
</dbReference>
<dbReference type="InterPro" id="IPR014732">
    <property type="entry name" value="OMPdecase"/>
</dbReference>
<evidence type="ECO:0000256" key="5">
    <source>
        <dbReference type="ARBA" id="ARBA00022793"/>
    </source>
</evidence>
<comment type="pathway">
    <text evidence="1">Pyrimidine metabolism; UMP biosynthesis via de novo pathway; UMP from orotate: step 2/2.</text>
</comment>
<evidence type="ECO:0000256" key="10">
    <source>
        <dbReference type="PIRSR" id="PIRSR614732-1"/>
    </source>
</evidence>
<protein>
    <recommendedName>
        <fullName evidence="4">Orotidine 5'-phosphate decarboxylase</fullName>
        <ecNumber evidence="3">4.1.1.23</ecNumber>
    </recommendedName>
    <alternativeName>
        <fullName evidence="8">OMP decarboxylase</fullName>
    </alternativeName>
</protein>
<feature type="active site" description="For OMPdecase activity" evidence="10">
    <location>
        <position position="62"/>
    </location>
</feature>
<feature type="binding site" evidence="11">
    <location>
        <position position="206"/>
    </location>
    <ligand>
        <name>substrate</name>
    </ligand>
</feature>
<evidence type="ECO:0000313" key="13">
    <source>
        <dbReference type="EMBL" id="AIE98840.1"/>
    </source>
</evidence>
<dbReference type="SMART" id="SM00934">
    <property type="entry name" value="OMPdecase"/>
    <property type="match status" value="1"/>
</dbReference>
<dbReference type="Pfam" id="PF00215">
    <property type="entry name" value="OMPdecase"/>
    <property type="match status" value="1"/>
</dbReference>
<comment type="catalytic activity">
    <reaction evidence="9">
        <text>orotidine 5'-phosphate + H(+) = UMP + CO2</text>
        <dbReference type="Rhea" id="RHEA:11596"/>
        <dbReference type="ChEBI" id="CHEBI:15378"/>
        <dbReference type="ChEBI" id="CHEBI:16526"/>
        <dbReference type="ChEBI" id="CHEBI:57538"/>
        <dbReference type="ChEBI" id="CHEBI:57865"/>
        <dbReference type="EC" id="4.1.1.23"/>
    </reaction>
</comment>
<dbReference type="EC" id="4.1.1.23" evidence="3"/>
<feature type="binding site" evidence="11">
    <location>
        <position position="120"/>
    </location>
    <ligand>
        <name>substrate</name>
    </ligand>
</feature>
<dbReference type="InterPro" id="IPR011060">
    <property type="entry name" value="RibuloseP-bd_barrel"/>
</dbReference>
<dbReference type="GO" id="GO:0004590">
    <property type="term" value="F:orotidine-5'-phosphate decarboxylase activity"/>
    <property type="evidence" value="ECO:0007669"/>
    <property type="project" value="UniProtKB-EC"/>
</dbReference>
<dbReference type="GO" id="GO:0006207">
    <property type="term" value="P:'de novo' pyrimidine nucleobase biosynthetic process"/>
    <property type="evidence" value="ECO:0007669"/>
    <property type="project" value="InterPro"/>
</dbReference>
<dbReference type="InterPro" id="IPR001754">
    <property type="entry name" value="OMPdeCOase_dom"/>
</dbReference>
<feature type="binding site" evidence="11">
    <location>
        <position position="207"/>
    </location>
    <ligand>
        <name>substrate</name>
    </ligand>
</feature>
<dbReference type="Gene3D" id="3.20.20.70">
    <property type="entry name" value="Aldolase class I"/>
    <property type="match status" value="1"/>
</dbReference>
<accession>A0A075G471</accession>
<keyword evidence="5" id="KW-0210">Decarboxylase</keyword>
<keyword evidence="6" id="KW-0665">Pyrimidine biosynthesis</keyword>
<proteinExistence type="inferred from homology"/>
<dbReference type="UniPathway" id="UPA00070">
    <property type="reaction ID" value="UER00120"/>
</dbReference>
<dbReference type="AlphaFoldDB" id="A0A075G471"/>
<feature type="active site" description="For OMPdecase activity" evidence="10">
    <location>
        <position position="67"/>
    </location>
</feature>
<dbReference type="PANTHER" id="PTHR43375:SF1">
    <property type="entry name" value="OROTIDINE 5'-PHOSPHATE DECARBOXYLASE"/>
    <property type="match status" value="1"/>
</dbReference>
<feature type="active site" description="For OMPdecase activity" evidence="10">
    <location>
        <position position="64"/>
    </location>
</feature>
<evidence type="ECO:0000256" key="3">
    <source>
        <dbReference type="ARBA" id="ARBA00012321"/>
    </source>
</evidence>
<evidence type="ECO:0000256" key="9">
    <source>
        <dbReference type="ARBA" id="ARBA00049157"/>
    </source>
</evidence>
<evidence type="ECO:0000256" key="8">
    <source>
        <dbReference type="ARBA" id="ARBA00033428"/>
    </source>
</evidence>
<reference evidence="13" key="1">
    <citation type="journal article" date="2014" name="Genome Biol. Evol.">
        <title>Pangenome evidence for extensive interdomain horizontal transfer affecting lineage core and shell genes in uncultured planktonic thaumarchaeota and euryarchaeota.</title>
        <authorList>
            <person name="Deschamps P."/>
            <person name="Zivanovic Y."/>
            <person name="Moreira D."/>
            <person name="Rodriguez-Valera F."/>
            <person name="Lopez-Garcia P."/>
        </authorList>
    </citation>
    <scope>NUCLEOTIDE SEQUENCE</scope>
</reference>
<evidence type="ECO:0000256" key="7">
    <source>
        <dbReference type="ARBA" id="ARBA00023239"/>
    </source>
</evidence>
<evidence type="ECO:0000256" key="6">
    <source>
        <dbReference type="ARBA" id="ARBA00022975"/>
    </source>
</evidence>
<organism evidence="13">
    <name type="scientific">uncultured marine thaumarchaeote KM3_100_D10</name>
    <dbReference type="NCBI Taxonomy" id="1455979"/>
    <lineage>
        <taxon>Archaea</taxon>
        <taxon>Nitrososphaerota</taxon>
        <taxon>environmental samples</taxon>
    </lineage>
</organism>
<dbReference type="NCBIfam" id="TIGR01740">
    <property type="entry name" value="pyrF"/>
    <property type="match status" value="1"/>
</dbReference>
<gene>
    <name evidence="13" type="primary">pyrF</name>
</gene>
<dbReference type="EMBL" id="KF900546">
    <property type="protein sequence ID" value="AIE98840.1"/>
    <property type="molecule type" value="Genomic_DNA"/>
</dbReference>
<sequence>MSLDLTCPPTQILKKSISIIKSTSDNICAVKINHHLLLPLSLREIKKLISVIHSRNLLAIADLKLNDISATNLVAIKHLWNMGFDAVIVNPFVGYSEGLEPLLTKSKSKNKGVLFLVYMSHKGAKDGYGLDIFKQGKKKKLYLEFVERAKRWRADGIIVGATRPTLIKEISNLTNSLLDIYTPGIGTQGGDVSKSIKSGANYLIIGRSIINSKNPKLVTSRIRANSWLDC</sequence>
<evidence type="ECO:0000256" key="1">
    <source>
        <dbReference type="ARBA" id="ARBA00004861"/>
    </source>
</evidence>
<dbReference type="GO" id="GO:0044205">
    <property type="term" value="P:'de novo' UMP biosynthetic process"/>
    <property type="evidence" value="ECO:0007669"/>
    <property type="project" value="UniProtKB-UniPathway"/>
</dbReference>
<evidence type="ECO:0000256" key="2">
    <source>
        <dbReference type="ARBA" id="ARBA00008847"/>
    </source>
</evidence>
<evidence type="ECO:0000256" key="11">
    <source>
        <dbReference type="PIRSR" id="PIRSR614732-2"/>
    </source>
</evidence>
<dbReference type="InterPro" id="IPR011995">
    <property type="entry name" value="OMPdecase_type-2"/>
</dbReference>
<evidence type="ECO:0000259" key="12">
    <source>
        <dbReference type="SMART" id="SM00934"/>
    </source>
</evidence>
<comment type="similarity">
    <text evidence="2">Belongs to the OMP decarboxylase family. Type 2 subfamily.</text>
</comment>
<dbReference type="InterPro" id="IPR013785">
    <property type="entry name" value="Aldolase_TIM"/>
</dbReference>
<feature type="domain" description="Orotidine 5'-phosphate decarboxylase" evidence="12">
    <location>
        <begin position="2"/>
        <end position="222"/>
    </location>
</feature>
<dbReference type="PANTHER" id="PTHR43375">
    <property type="entry name" value="OROTIDINE 5'-PHOSPHATE DECARBOXYLASE"/>
    <property type="match status" value="1"/>
</dbReference>
<name>A0A075G471_9ARCH</name>
<feature type="binding site" evidence="11">
    <location>
        <position position="31"/>
    </location>
    <ligand>
        <name>substrate</name>
    </ligand>
</feature>
<dbReference type="SUPFAM" id="SSF51366">
    <property type="entry name" value="Ribulose-phoshate binding barrel"/>
    <property type="match status" value="1"/>
</dbReference>